<name>A0A6L7F2W0_9ACTN</name>
<reference evidence="1 2" key="1">
    <citation type="submission" date="2019-12" db="EMBL/GenBank/DDBJ databases">
        <authorList>
            <person name="Kun Z."/>
        </authorList>
    </citation>
    <scope>NUCLEOTIDE SEQUENCE [LARGE SCALE GENOMIC DNA]</scope>
    <source>
        <strain evidence="1 2">YIM 123512</strain>
    </source>
</reference>
<protein>
    <submittedName>
        <fullName evidence="1">DUF2785 domain-containing protein</fullName>
    </submittedName>
</protein>
<gene>
    <name evidence="1" type="ORF">GRQ65_19345</name>
</gene>
<dbReference type="InterPro" id="IPR021247">
    <property type="entry name" value="DUF2785"/>
</dbReference>
<dbReference type="Proteomes" id="UP000473325">
    <property type="component" value="Unassembled WGS sequence"/>
</dbReference>
<proteinExistence type="predicted"/>
<accession>A0A6L7F2W0</accession>
<comment type="caution">
    <text evidence="1">The sequence shown here is derived from an EMBL/GenBank/DDBJ whole genome shotgun (WGS) entry which is preliminary data.</text>
</comment>
<keyword evidence="2" id="KW-1185">Reference proteome</keyword>
<sequence>MQRSYWEQVAASGLAVPQDRPLGDLTAELTRMLGDTDPDQRDGTAYPTLATWVERGVYDDLLPGLGDGMAAGLGVGLGERDTDSVFRRSFSALILGECIARDNQRPLVAGNKVLEWGDRLATWLLRERDLRGFVPGKGWAHAVAHGADGLAVLARSPHVAANELTVVLDVIADRVLLPVDAVFGTDEHDRLAAATMAVLRRGIVSLRVLEPWIARLAAAGRPTEDRDGAADHRRDPRLDTGNAQAFLRSLYLQLALGPRPPEVRSDLLLVVVDALRSTNPAYLQAAQPR</sequence>
<evidence type="ECO:0000313" key="2">
    <source>
        <dbReference type="Proteomes" id="UP000473325"/>
    </source>
</evidence>
<dbReference type="Pfam" id="PF10978">
    <property type="entry name" value="DUF2785"/>
    <property type="match status" value="1"/>
</dbReference>
<dbReference type="AlphaFoldDB" id="A0A6L7F2W0"/>
<organism evidence="1 2">
    <name type="scientific">Nocardioides flavescens</name>
    <dbReference type="NCBI Taxonomy" id="2691959"/>
    <lineage>
        <taxon>Bacteria</taxon>
        <taxon>Bacillati</taxon>
        <taxon>Actinomycetota</taxon>
        <taxon>Actinomycetes</taxon>
        <taxon>Propionibacteriales</taxon>
        <taxon>Nocardioidaceae</taxon>
        <taxon>Nocardioides</taxon>
    </lineage>
</organism>
<evidence type="ECO:0000313" key="1">
    <source>
        <dbReference type="EMBL" id="MXG91702.1"/>
    </source>
</evidence>
<dbReference type="EMBL" id="WUEK01000014">
    <property type="protein sequence ID" value="MXG91702.1"/>
    <property type="molecule type" value="Genomic_DNA"/>
</dbReference>